<feature type="transmembrane region" description="Helical" evidence="1">
    <location>
        <begin position="23"/>
        <end position="46"/>
    </location>
</feature>
<keyword evidence="1" id="KW-1133">Transmembrane helix</keyword>
<gene>
    <name evidence="2" type="ORF">GH754_11945</name>
</gene>
<reference evidence="2 3" key="1">
    <citation type="submission" date="2019-11" db="EMBL/GenBank/DDBJ databases">
        <authorList>
            <person name="Li J."/>
        </authorList>
    </citation>
    <scope>NUCLEOTIDE SEQUENCE [LARGE SCALE GENOMIC DNA]</scope>
    <source>
        <strain evidence="2 3">J4</strain>
    </source>
</reference>
<dbReference type="AlphaFoldDB" id="A0A6G1X818"/>
<organism evidence="2 3">
    <name type="scientific">Salinibacillus xinjiangensis</name>
    <dbReference type="NCBI Taxonomy" id="1229268"/>
    <lineage>
        <taxon>Bacteria</taxon>
        <taxon>Bacillati</taxon>
        <taxon>Bacillota</taxon>
        <taxon>Bacilli</taxon>
        <taxon>Bacillales</taxon>
        <taxon>Bacillaceae</taxon>
        <taxon>Salinibacillus</taxon>
    </lineage>
</organism>
<dbReference type="Proteomes" id="UP000480185">
    <property type="component" value="Unassembled WGS sequence"/>
</dbReference>
<name>A0A6G1X818_9BACI</name>
<sequence length="164" mass="18952">MIFFTITETEQVTNNSISLLEQIIVSALSGILGSVLTLIGAIFVFYKGREDAKKEFLFNLYLKELFPLVYRPILTEYYNFTNASHDGSIYNIDTNLIENTISDNYTLIKFAPKKLRTIIFTLYSQCKAVNSIQKYDQKQKDILQCLENIKAEIDDNFKEYLNGE</sequence>
<protein>
    <submittedName>
        <fullName evidence="2">Uncharacterized protein</fullName>
    </submittedName>
</protein>
<evidence type="ECO:0000256" key="1">
    <source>
        <dbReference type="SAM" id="Phobius"/>
    </source>
</evidence>
<evidence type="ECO:0000313" key="2">
    <source>
        <dbReference type="EMBL" id="MRG87020.1"/>
    </source>
</evidence>
<keyword evidence="3" id="KW-1185">Reference proteome</keyword>
<proteinExistence type="predicted"/>
<dbReference type="EMBL" id="WJNH01000007">
    <property type="protein sequence ID" value="MRG87020.1"/>
    <property type="molecule type" value="Genomic_DNA"/>
</dbReference>
<accession>A0A6G1X818</accession>
<evidence type="ECO:0000313" key="3">
    <source>
        <dbReference type="Proteomes" id="UP000480185"/>
    </source>
</evidence>
<keyword evidence="1" id="KW-0812">Transmembrane</keyword>
<comment type="caution">
    <text evidence="2">The sequence shown here is derived from an EMBL/GenBank/DDBJ whole genome shotgun (WGS) entry which is preliminary data.</text>
</comment>
<dbReference type="RefSeq" id="WP_153728912.1">
    <property type="nucleotide sequence ID" value="NZ_WJNH01000007.1"/>
</dbReference>
<keyword evidence="1" id="KW-0472">Membrane</keyword>